<dbReference type="Proteomes" id="UP001152795">
    <property type="component" value="Unassembled WGS sequence"/>
</dbReference>
<dbReference type="PANTHER" id="PTHR31511">
    <property type="entry name" value="PROTEIN CBG23764"/>
    <property type="match status" value="1"/>
</dbReference>
<organism evidence="1 2">
    <name type="scientific">Paramuricea clavata</name>
    <name type="common">Red gorgonian</name>
    <name type="synonym">Violescent sea-whip</name>
    <dbReference type="NCBI Taxonomy" id="317549"/>
    <lineage>
        <taxon>Eukaryota</taxon>
        <taxon>Metazoa</taxon>
        <taxon>Cnidaria</taxon>
        <taxon>Anthozoa</taxon>
        <taxon>Octocorallia</taxon>
        <taxon>Malacalcyonacea</taxon>
        <taxon>Plexauridae</taxon>
        <taxon>Paramuricea</taxon>
    </lineage>
</organism>
<name>A0A6S7IZE2_PARCT</name>
<accession>A0A6S7IZE2</accession>
<proteinExistence type="predicted"/>
<dbReference type="OrthoDB" id="5983120at2759"/>
<protein>
    <submittedName>
        <fullName evidence="1">Uncharacterized protein</fullName>
    </submittedName>
</protein>
<dbReference type="EMBL" id="CACRXK020013295">
    <property type="protein sequence ID" value="CAB4024905.1"/>
    <property type="molecule type" value="Genomic_DNA"/>
</dbReference>
<comment type="caution">
    <text evidence="1">The sequence shown here is derived from an EMBL/GenBank/DDBJ whole genome shotgun (WGS) entry which is preliminary data.</text>
</comment>
<dbReference type="AlphaFoldDB" id="A0A6S7IZE2"/>
<evidence type="ECO:0000313" key="1">
    <source>
        <dbReference type="EMBL" id="CAB4024905.1"/>
    </source>
</evidence>
<reference evidence="1" key="1">
    <citation type="submission" date="2020-04" db="EMBL/GenBank/DDBJ databases">
        <authorList>
            <person name="Alioto T."/>
            <person name="Alioto T."/>
            <person name="Gomez Garrido J."/>
        </authorList>
    </citation>
    <scope>NUCLEOTIDE SEQUENCE</scope>
    <source>
        <strain evidence="1">A484AB</strain>
    </source>
</reference>
<gene>
    <name evidence="1" type="ORF">PACLA_8A008354</name>
</gene>
<evidence type="ECO:0000313" key="2">
    <source>
        <dbReference type="Proteomes" id="UP001152795"/>
    </source>
</evidence>
<dbReference type="PANTHER" id="PTHR31511:SF12">
    <property type="entry name" value="RHO TERMINATION FACTOR N-TERMINAL DOMAIN-CONTAINING PROTEIN"/>
    <property type="match status" value="1"/>
</dbReference>
<sequence length="284" mass="32697">MDPEEGCKNDRKDYEVSNREGSCISELPKFIISKKTVINIKNEDIMCFKYAVTRALHPVKKKANVVSKRLRKQTEKYNWQGLTFPVAVKDVKTFSKNNNIGVNVFVIEEVMETDPDGDRLIAAKYVQLLTKPTEEYEKVINLFWHDNYFSVVKCLSRLLSGLVSGGKEAKHFCPYCLNHFGTKQLMVNHIKDCRVRGRQRTIFPSAKGEIPTIKFKSHKHPTDVPFSIQADIECMIMDIPDAHTGKNRDVGQGMKRGSGKFMCHIWPDSPLHRTWRLRALNPLW</sequence>
<keyword evidence="2" id="KW-1185">Reference proteome</keyword>